<dbReference type="STRING" id="1212765.MHLP_01085"/>
<keyword evidence="2" id="KW-1185">Reference proteome</keyword>
<accession>I7C5L2</accession>
<dbReference type="KEGG" id="mhl:MHLP_01085"/>
<organism evidence="1 2">
    <name type="scientific">Mycoplasma haematolamae (strain Purdue)</name>
    <dbReference type="NCBI Taxonomy" id="1212765"/>
    <lineage>
        <taxon>Bacteria</taxon>
        <taxon>Bacillati</taxon>
        <taxon>Mycoplasmatota</taxon>
        <taxon>Mollicutes</taxon>
        <taxon>Mycoplasmataceae</taxon>
        <taxon>Mycoplasma</taxon>
    </lineage>
</organism>
<protein>
    <submittedName>
        <fullName evidence="1">Uncharacterized protein</fullName>
    </submittedName>
</protein>
<dbReference type="EMBL" id="CP003731">
    <property type="protein sequence ID" value="AFO51797.1"/>
    <property type="molecule type" value="Genomic_DNA"/>
</dbReference>
<dbReference type="AlphaFoldDB" id="I7C5L2"/>
<name>I7C5L2_MYCHA</name>
<sequence>MAGGAAFGGGSAALGYFSALLVDLKEAPQTDKGYPDPDWGREVNYKIRVSTKEKKNKEASLVCAGRSWYFANLKAEVDKEGERLRLLCDYSKKKTNKLIEEMNPKKQILTCSIRDREQGFKEVFCFLPEKELTMDSSTLREKRHLLISWS</sequence>
<dbReference type="HOGENOM" id="CLU_1738484_0_0_14"/>
<reference evidence="2" key="2">
    <citation type="submission" date="2012-07" db="EMBL/GenBank/DDBJ databases">
        <title>Complete genome sequence of 'Candidatus Mycoplasma haemolamae'.</title>
        <authorList>
            <person name="Guimaraes A.M.S."/>
            <person name="Toth B."/>
            <person name="Santos A.P."/>
            <person name="Nascimento N.C."/>
            <person name="Sojka J.E."/>
            <person name="Messick J.B."/>
        </authorList>
    </citation>
    <scope>NUCLEOTIDE SEQUENCE [LARGE SCALE GENOMIC DNA]</scope>
    <source>
        <strain evidence="2">Purdue</strain>
    </source>
</reference>
<dbReference type="PATRIC" id="fig|1212765.3.peg.246"/>
<dbReference type="Proteomes" id="UP000006502">
    <property type="component" value="Chromosome"/>
</dbReference>
<proteinExistence type="predicted"/>
<reference evidence="1 2" key="1">
    <citation type="journal article" date="2012" name="J. Bacteriol.">
        <title>Genome Sequence of "Candidatus Mycoplasma haemolamae" Strain Purdue, a Red Blood Cell Pathogen of Alpacas (Vicugna pacos) and Llamas (Lama glama).</title>
        <authorList>
            <person name="Guimaraes A.M."/>
            <person name="Toth B."/>
            <person name="Santos A.P."/>
            <person name="do Nascimento N.C."/>
            <person name="Kritchevsky J.E."/>
            <person name="Messick J.B."/>
        </authorList>
    </citation>
    <scope>NUCLEOTIDE SEQUENCE [LARGE SCALE GENOMIC DNA]</scope>
    <source>
        <strain evidence="1 2">Purdue</strain>
    </source>
</reference>
<gene>
    <name evidence="1" type="ordered locus">MHLP_01085</name>
</gene>
<evidence type="ECO:0000313" key="1">
    <source>
        <dbReference type="EMBL" id="AFO51797.1"/>
    </source>
</evidence>
<evidence type="ECO:0000313" key="2">
    <source>
        <dbReference type="Proteomes" id="UP000006502"/>
    </source>
</evidence>